<accession>Q9LUR7</accession>
<proteinExistence type="predicted"/>
<reference evidence="1" key="1">
    <citation type="journal article" date="2000" name="DNA Res.">
        <title>Structural analysis of Arabidopsis thaliana chromosome 3. I. Sequence features of the regions of 4,504,864 bp covered by sixty P1 and TAC clones.</title>
        <authorList>
            <person name="Sato S."/>
            <person name="Nakamura Y."/>
            <person name="Kaneko T."/>
            <person name="Katoh T."/>
            <person name="Asamizu E."/>
            <person name="Tabata S."/>
        </authorList>
    </citation>
    <scope>NUCLEOTIDE SEQUENCE [LARGE SCALE GENOMIC DNA]</scope>
</reference>
<sequence>MHGGYSNYDSDLTSLDRTHRSDHYIEKMWKELESLDLFYKFRCLLFPLGKKHWF</sequence>
<protein>
    <submittedName>
        <fullName evidence="1">Uncharacterized protein</fullName>
    </submittedName>
</protein>
<dbReference type="AlphaFoldDB" id="Q9LUR7"/>
<evidence type="ECO:0000313" key="1">
    <source>
        <dbReference type="EMBL" id="BAB02758.1"/>
    </source>
</evidence>
<reference key="2">
    <citation type="journal article" date="2000" name="Nature">
        <title>Sequence and analysis of chromosome 3 of the plant Arabidopsis thaliana.</title>
        <authorList>
            <consortium name="European Union Chromosome 3 Arabidopsis Sequencing Consortium"/>
            <consortium name="Institute for Genomic Research"/>
            <consortium name="Kazusa DNA Research Institute"/>
            <person name="Salanoubat M."/>
            <person name="Lemcke K."/>
            <person name="Rieger M."/>
            <person name="Ansorge W."/>
            <person name="Unseld M."/>
            <person name="Fartmann B."/>
            <person name="Valle G."/>
            <person name="Blocker H."/>
            <person name="Perez-Alonso M."/>
            <person name="Obermaier B."/>
            <person name="Delseny M."/>
            <person name="Boutry M."/>
            <person name="Grivell L.A."/>
            <person name="Mache R."/>
            <person name="Puigdomenech P."/>
            <person name="De Simone V."/>
            <person name="Choisne N."/>
            <person name="Artiguenave F."/>
            <person name="Robert C."/>
            <person name="Brottier P."/>
            <person name="Wincker P."/>
            <person name="Cattolico L."/>
            <person name="Weissenbach J."/>
            <person name="Saurin W."/>
            <person name="Quetier F."/>
            <person name="Schafer M."/>
            <person name="Muller-Auer S."/>
            <person name="Gabel C."/>
            <person name="Fuchs M."/>
            <person name="Benes V."/>
            <person name="Wurmbach E."/>
            <person name="Drzonek H."/>
            <person name="Erfle H."/>
            <person name="Jordan N."/>
            <person name="Bangert S."/>
            <person name="Wiedelmann R."/>
            <person name="Kranz H."/>
            <person name="Voss H."/>
            <person name="Holland R."/>
            <person name="Brandt P."/>
            <person name="Nyakatura G."/>
            <person name="Vezzi A."/>
            <person name="D'Angelo M."/>
            <person name="Pallavicini A."/>
            <person name="Toppo S."/>
            <person name="Simionati B."/>
            <person name="Conrad A."/>
            <person name="Hornischer K."/>
            <person name="Kauer G."/>
            <person name="Lohnert T.H."/>
            <person name="Nordsiek G."/>
            <person name="Reichelt J."/>
            <person name="Scharfe M."/>
            <person name="Schon O."/>
            <person name="Bargues M."/>
            <person name="Terol J."/>
            <person name="Climent J."/>
            <person name="Navarro P."/>
            <person name="Collado C."/>
            <person name="Perez-Perez A."/>
            <person name="Ottenwalder B."/>
            <person name="Duchemin D."/>
            <person name="Cooke R."/>
            <person name="Laudie M."/>
            <person name="Berger-Llauro C."/>
            <person name="Purnelle B."/>
            <person name="Masuy D."/>
            <person name="de Haan M."/>
            <person name="Maarse A.C."/>
            <person name="Alcaraz J.P."/>
            <person name="Cottet A."/>
            <person name="Casacuberta E."/>
            <person name="Monfort A."/>
            <person name="Argiriou A."/>
            <person name="flores M."/>
            <person name="Liguori R."/>
            <person name="Vitale D."/>
            <person name="Mannhaupt G."/>
            <person name="Haase D."/>
            <person name="Schoof H."/>
            <person name="Rudd S."/>
            <person name="Zaccaria P."/>
            <person name="Mewes H.W."/>
            <person name="Mayer K.F."/>
            <person name="Kaul S."/>
            <person name="Town C.D."/>
            <person name="Koo H.L."/>
            <person name="Tallon L.J."/>
            <person name="Jenkins J."/>
            <person name="Rooney T."/>
            <person name="Rizzo M."/>
            <person name="Walts A."/>
            <person name="Utterback T."/>
            <person name="Fujii C.Y."/>
            <person name="Shea T.P."/>
            <person name="Creasy T.H."/>
            <person name="Haas B."/>
            <person name="Maiti R."/>
            <person name="Wu D."/>
            <person name="Peterson J."/>
            <person name="Van Aken S."/>
            <person name="Pai G."/>
            <person name="Militscher J."/>
            <person name="Sellers P."/>
            <person name="Gill J.E."/>
            <person name="Feldblyum T.V."/>
            <person name="Preuss D."/>
            <person name="Lin X."/>
            <person name="Nierman W.C."/>
            <person name="Salzberg S.L."/>
            <person name="White O."/>
            <person name="Venter J.C."/>
            <person name="Fraser C.M."/>
            <person name="Kaneko T."/>
            <person name="Nakamura Y."/>
            <person name="Sato S."/>
            <person name="Kato T."/>
            <person name="Asamizu E."/>
            <person name="Sasamoto S."/>
            <person name="Kimura T."/>
            <person name="Idesawa K."/>
            <person name="Kawashima K."/>
            <person name="Kishida Y."/>
            <person name="Kiyokawa C."/>
            <person name="Kohara M."/>
            <person name="Matsumoto M."/>
            <person name="Matsuno A."/>
            <person name="Muraki A."/>
            <person name="Nakayama S."/>
            <person name="Nakazaki N."/>
            <person name="Shinpo S."/>
            <person name="Takeuchi C."/>
            <person name="Wada T."/>
            <person name="Watanabe A."/>
            <person name="Yamada M."/>
            <person name="Yasuda M."/>
            <person name="Tabata S."/>
        </authorList>
    </citation>
    <scope>NUCLEOTIDE SEQUENCE [LARGE SCALE GENOMIC DNA]</scope>
    <source>
        <strain>cv. Columbia</strain>
    </source>
</reference>
<name>Q9LUR7_ARATH</name>
<organism evidence="1">
    <name type="scientific">Arabidopsis thaliana</name>
    <name type="common">Mouse-ear cress</name>
    <dbReference type="NCBI Taxonomy" id="3702"/>
    <lineage>
        <taxon>Eukaryota</taxon>
        <taxon>Viridiplantae</taxon>
        <taxon>Streptophyta</taxon>
        <taxon>Embryophyta</taxon>
        <taxon>Tracheophyta</taxon>
        <taxon>Spermatophyta</taxon>
        <taxon>Magnoliopsida</taxon>
        <taxon>eudicotyledons</taxon>
        <taxon>Gunneridae</taxon>
        <taxon>Pentapetalae</taxon>
        <taxon>rosids</taxon>
        <taxon>malvids</taxon>
        <taxon>Brassicales</taxon>
        <taxon>Brassicaceae</taxon>
        <taxon>Camelineae</taxon>
        <taxon>Arabidopsis</taxon>
    </lineage>
</organism>
<dbReference type="EMBL" id="AB022217">
    <property type="protein sequence ID" value="BAB02758.1"/>
    <property type="molecule type" value="Genomic_DNA"/>
</dbReference>